<evidence type="ECO:0000313" key="7">
    <source>
        <dbReference type="EMBL" id="GAA4168854.1"/>
    </source>
</evidence>
<dbReference type="PANTHER" id="PTHR43114">
    <property type="entry name" value="ADENINE DEAMINASE"/>
    <property type="match status" value="1"/>
</dbReference>
<dbReference type="SUPFAM" id="SSF51556">
    <property type="entry name" value="Metallo-dependent hydrolases"/>
    <property type="match status" value="1"/>
</dbReference>
<sequence>MTADAERALLAQAIATVPKAELHCHYMGTVRHATLVEIAGATGIELPPSCRDGYRFASFPEFLEVFDTAGRAITREEDLARVAYEALEDGLNDANVIHRELHVEVQAHVRAGVPFRRVLDGVTAGIRRAHRTLGVTSRVLVALDRGTTSAEEAVEFVKQTVDYGDELVCGLALSGAEGDGPPERFAAAFQLAEREGLRRANHVCEDNQSIERAPAANYLTSRDLLRCERYDHGNNLVSDPEVLAEAARDGAVFNVVTFTSAEGRRASRRASIRVMKDAGLRLTVNSDDPAMFGVTVRDCYQTLFDESGWGLHELREMIENGFEASWLSETERRAALARVDAAFTALA</sequence>
<dbReference type="EMBL" id="BAABBW010000001">
    <property type="protein sequence ID" value="GAA4168854.1"/>
    <property type="molecule type" value="Genomic_DNA"/>
</dbReference>
<accession>A0ABP7ZRW2</accession>
<gene>
    <name evidence="7" type="ORF">GCM10022287_04690</name>
</gene>
<dbReference type="Proteomes" id="UP001501079">
    <property type="component" value="Unassembled WGS sequence"/>
</dbReference>
<evidence type="ECO:0000313" key="8">
    <source>
        <dbReference type="Proteomes" id="UP001501079"/>
    </source>
</evidence>
<dbReference type="Gene3D" id="3.20.20.140">
    <property type="entry name" value="Metal-dependent hydrolases"/>
    <property type="match status" value="1"/>
</dbReference>
<keyword evidence="5" id="KW-0862">Zinc</keyword>
<dbReference type="RefSeq" id="WP_344751664.1">
    <property type="nucleotide sequence ID" value="NZ_BAABBW010000001.1"/>
</dbReference>
<evidence type="ECO:0000256" key="2">
    <source>
        <dbReference type="ARBA" id="ARBA00006676"/>
    </source>
</evidence>
<evidence type="ECO:0000256" key="4">
    <source>
        <dbReference type="ARBA" id="ARBA00022801"/>
    </source>
</evidence>
<evidence type="ECO:0000259" key="6">
    <source>
        <dbReference type="Pfam" id="PF00962"/>
    </source>
</evidence>
<keyword evidence="4" id="KW-0378">Hydrolase</keyword>
<reference evidence="8" key="1">
    <citation type="journal article" date="2019" name="Int. J. Syst. Evol. Microbiol.">
        <title>The Global Catalogue of Microorganisms (GCM) 10K type strain sequencing project: providing services to taxonomists for standard genome sequencing and annotation.</title>
        <authorList>
            <consortium name="The Broad Institute Genomics Platform"/>
            <consortium name="The Broad Institute Genome Sequencing Center for Infectious Disease"/>
            <person name="Wu L."/>
            <person name="Ma J."/>
        </authorList>
    </citation>
    <scope>NUCLEOTIDE SEQUENCE [LARGE SCALE GENOMIC DNA]</scope>
    <source>
        <strain evidence="8">JCM 17591</strain>
    </source>
</reference>
<dbReference type="InterPro" id="IPR006330">
    <property type="entry name" value="Ado/ade_deaminase"/>
</dbReference>
<keyword evidence="3" id="KW-0479">Metal-binding</keyword>
<comment type="cofactor">
    <cofactor evidence="1">
        <name>Zn(2+)</name>
        <dbReference type="ChEBI" id="CHEBI:29105"/>
    </cofactor>
</comment>
<name>A0ABP7ZRW2_9MICO</name>
<organism evidence="7 8">
    <name type="scientific">Gryllotalpicola koreensis</name>
    <dbReference type="NCBI Taxonomy" id="993086"/>
    <lineage>
        <taxon>Bacteria</taxon>
        <taxon>Bacillati</taxon>
        <taxon>Actinomycetota</taxon>
        <taxon>Actinomycetes</taxon>
        <taxon>Micrococcales</taxon>
        <taxon>Microbacteriaceae</taxon>
        <taxon>Gryllotalpicola</taxon>
    </lineage>
</organism>
<dbReference type="InterPro" id="IPR032466">
    <property type="entry name" value="Metal_Hydrolase"/>
</dbReference>
<proteinExistence type="inferred from homology"/>
<comment type="caution">
    <text evidence="7">The sequence shown here is derived from an EMBL/GenBank/DDBJ whole genome shotgun (WGS) entry which is preliminary data.</text>
</comment>
<evidence type="ECO:0000256" key="3">
    <source>
        <dbReference type="ARBA" id="ARBA00022723"/>
    </source>
</evidence>
<keyword evidence="8" id="KW-1185">Reference proteome</keyword>
<dbReference type="Pfam" id="PF00962">
    <property type="entry name" value="A_deaminase"/>
    <property type="match status" value="1"/>
</dbReference>
<protein>
    <submittedName>
        <fullName evidence="7">Adenosine deaminase</fullName>
    </submittedName>
</protein>
<evidence type="ECO:0000256" key="5">
    <source>
        <dbReference type="ARBA" id="ARBA00022833"/>
    </source>
</evidence>
<feature type="domain" description="Adenosine deaminase" evidence="6">
    <location>
        <begin position="18"/>
        <end position="341"/>
    </location>
</feature>
<dbReference type="PANTHER" id="PTHR43114:SF6">
    <property type="entry name" value="ADENINE DEAMINASE"/>
    <property type="match status" value="1"/>
</dbReference>
<comment type="similarity">
    <text evidence="2">Belongs to the metallo-dependent hydrolases superfamily. Adenosine and AMP deaminases family.</text>
</comment>
<evidence type="ECO:0000256" key="1">
    <source>
        <dbReference type="ARBA" id="ARBA00001947"/>
    </source>
</evidence>
<dbReference type="InterPro" id="IPR001365">
    <property type="entry name" value="A_deaminase_dom"/>
</dbReference>